<dbReference type="OrthoDB" id="5620138at2"/>
<gene>
    <name evidence="2" type="ORF">Scani_73960</name>
</gene>
<dbReference type="SUPFAM" id="SSF54001">
    <property type="entry name" value="Cysteine proteinases"/>
    <property type="match status" value="1"/>
</dbReference>
<evidence type="ECO:0000313" key="2">
    <source>
        <dbReference type="EMBL" id="GFE11128.1"/>
    </source>
</evidence>
<dbReference type="InterPro" id="IPR038765">
    <property type="entry name" value="Papain-like_cys_pep_sf"/>
</dbReference>
<evidence type="ECO:0000313" key="3">
    <source>
        <dbReference type="Proteomes" id="UP000435837"/>
    </source>
</evidence>
<dbReference type="Gene3D" id="3.90.1720.10">
    <property type="entry name" value="endopeptidase domain like (from Nostoc punctiforme)"/>
    <property type="match status" value="1"/>
</dbReference>
<dbReference type="RefSeq" id="WP_159481833.1">
    <property type="nucleotide sequence ID" value="NZ_BAAATH010000001.1"/>
</dbReference>
<dbReference type="Proteomes" id="UP000435837">
    <property type="component" value="Unassembled WGS sequence"/>
</dbReference>
<name>A0A640SJ50_9ACTN</name>
<proteinExistence type="predicted"/>
<sequence>MYEHSSAHPADTTTPAPSEAPTSRRRSASGKRSPFRRAVLRTVLPTIAAVGIGVTGFTGFAHGSETGTAAAGGPAAAATELSRDTTATGSALTALTSRTASTGSVRQAAAAADFPTWGTRWVVHATADTNSPAVGMINKTAPGQDRVTADYQVDTGHKVCEGSSCSTFMAHLTGPVSGFLSVVAVDIPQDRLPGVPVQGGGGQPQPGGSRQEALQRAATWLTANNGSQVPYSQAKTWKDGYRQDCSGYASMALGLPTPGTNTVGLATNRNLTRPISLGELKPGDLLIDAAGDNNTRHVVIFEKWNNDAHSSYTAYEQRGGHGTDHRALTYGLPGGDAEFKPYRPVKFGD</sequence>
<evidence type="ECO:0000256" key="1">
    <source>
        <dbReference type="SAM" id="MobiDB-lite"/>
    </source>
</evidence>
<feature type="compositionally biased region" description="Basic residues" evidence="1">
    <location>
        <begin position="23"/>
        <end position="34"/>
    </location>
</feature>
<organism evidence="2 3">
    <name type="scientific">Streptomyces caniferus</name>
    <dbReference type="NCBI Taxonomy" id="285557"/>
    <lineage>
        <taxon>Bacteria</taxon>
        <taxon>Bacillati</taxon>
        <taxon>Actinomycetota</taxon>
        <taxon>Actinomycetes</taxon>
        <taxon>Kitasatosporales</taxon>
        <taxon>Streptomycetaceae</taxon>
        <taxon>Streptomyces</taxon>
    </lineage>
</organism>
<comment type="caution">
    <text evidence="2">The sequence shown here is derived from an EMBL/GenBank/DDBJ whole genome shotgun (WGS) entry which is preliminary data.</text>
</comment>
<evidence type="ECO:0008006" key="4">
    <source>
        <dbReference type="Google" id="ProtNLM"/>
    </source>
</evidence>
<protein>
    <recommendedName>
        <fullName evidence="4">NlpC/P60 domain-containing protein</fullName>
    </recommendedName>
</protein>
<feature type="region of interest" description="Disordered" evidence="1">
    <location>
        <begin position="1"/>
        <end position="34"/>
    </location>
</feature>
<reference evidence="2 3" key="1">
    <citation type="submission" date="2019-12" db="EMBL/GenBank/DDBJ databases">
        <title>Whole genome shotgun sequence of Streptomyces caniferus NBRC 15389.</title>
        <authorList>
            <person name="Ichikawa N."/>
            <person name="Kimura A."/>
            <person name="Kitahashi Y."/>
            <person name="Komaki H."/>
            <person name="Tamura T."/>
        </authorList>
    </citation>
    <scope>NUCLEOTIDE SEQUENCE [LARGE SCALE GENOMIC DNA]</scope>
    <source>
        <strain evidence="2 3">NBRC 15389</strain>
    </source>
</reference>
<dbReference type="AlphaFoldDB" id="A0A640SJ50"/>
<accession>A0A640SJ50</accession>
<dbReference type="EMBL" id="BLIN01000005">
    <property type="protein sequence ID" value="GFE11128.1"/>
    <property type="molecule type" value="Genomic_DNA"/>
</dbReference>
<feature type="compositionally biased region" description="Low complexity" evidence="1">
    <location>
        <begin position="9"/>
        <end position="21"/>
    </location>
</feature>